<dbReference type="SMART" id="SM00354">
    <property type="entry name" value="HTH_LACI"/>
    <property type="match status" value="1"/>
</dbReference>
<dbReference type="SUPFAM" id="SSF47413">
    <property type="entry name" value="lambda repressor-like DNA-binding domains"/>
    <property type="match status" value="1"/>
</dbReference>
<keyword evidence="1" id="KW-0805">Transcription regulation</keyword>
<dbReference type="PROSITE" id="PS50932">
    <property type="entry name" value="HTH_LACI_2"/>
    <property type="match status" value="1"/>
</dbReference>
<keyword evidence="2 5" id="KW-0238">DNA-binding</keyword>
<dbReference type="RefSeq" id="WP_369046098.1">
    <property type="nucleotide sequence ID" value="NZ_CP163302.1"/>
</dbReference>
<dbReference type="GO" id="GO:0000976">
    <property type="term" value="F:transcription cis-regulatory region binding"/>
    <property type="evidence" value="ECO:0007669"/>
    <property type="project" value="TreeGrafter"/>
</dbReference>
<evidence type="ECO:0000259" key="4">
    <source>
        <dbReference type="PROSITE" id="PS50932"/>
    </source>
</evidence>
<dbReference type="Gene3D" id="1.10.260.40">
    <property type="entry name" value="lambda repressor-like DNA-binding domains"/>
    <property type="match status" value="1"/>
</dbReference>
<evidence type="ECO:0000256" key="1">
    <source>
        <dbReference type="ARBA" id="ARBA00023015"/>
    </source>
</evidence>
<feature type="domain" description="HTH lacI-type" evidence="4">
    <location>
        <begin position="8"/>
        <end position="62"/>
    </location>
</feature>
<accession>A0AB39L3M7</accession>
<dbReference type="InterPro" id="IPR046335">
    <property type="entry name" value="LacI/GalR-like_sensor"/>
</dbReference>
<dbReference type="InterPro" id="IPR000843">
    <property type="entry name" value="HTH_LacI"/>
</dbReference>
<dbReference type="PANTHER" id="PTHR30146:SF109">
    <property type="entry name" value="HTH-TYPE TRANSCRIPTIONAL REGULATOR GALS"/>
    <property type="match status" value="1"/>
</dbReference>
<proteinExistence type="predicted"/>
<dbReference type="CDD" id="cd01392">
    <property type="entry name" value="HTH_LacI"/>
    <property type="match status" value="1"/>
</dbReference>
<dbReference type="EMBL" id="CP163302">
    <property type="protein sequence ID" value="XDP45596.1"/>
    <property type="molecule type" value="Genomic_DNA"/>
</dbReference>
<dbReference type="CDD" id="cd06267">
    <property type="entry name" value="PBP1_LacI_sugar_binding-like"/>
    <property type="match status" value="1"/>
</dbReference>
<gene>
    <name evidence="5" type="ORF">AB5L97_00790</name>
</gene>
<dbReference type="PANTHER" id="PTHR30146">
    <property type="entry name" value="LACI-RELATED TRANSCRIPTIONAL REPRESSOR"/>
    <property type="match status" value="1"/>
</dbReference>
<evidence type="ECO:0000256" key="3">
    <source>
        <dbReference type="ARBA" id="ARBA00023163"/>
    </source>
</evidence>
<reference evidence="5" key="1">
    <citation type="submission" date="2024-07" db="EMBL/GenBank/DDBJ databases">
        <authorList>
            <person name="fu j."/>
        </authorList>
    </citation>
    <scope>NUCLEOTIDE SEQUENCE</scope>
    <source>
        <strain evidence="5">P10A9</strain>
    </source>
</reference>
<evidence type="ECO:0000313" key="5">
    <source>
        <dbReference type="EMBL" id="XDP45596.1"/>
    </source>
</evidence>
<evidence type="ECO:0000256" key="2">
    <source>
        <dbReference type="ARBA" id="ARBA00023125"/>
    </source>
</evidence>
<dbReference type="InterPro" id="IPR010982">
    <property type="entry name" value="Lambda_DNA-bd_dom_sf"/>
</dbReference>
<dbReference type="KEGG" id="spue:AB5L97_00790"/>
<keyword evidence="3" id="KW-0804">Transcription</keyword>
<dbReference type="Pfam" id="PF13377">
    <property type="entry name" value="Peripla_BP_3"/>
    <property type="match status" value="1"/>
</dbReference>
<dbReference type="GO" id="GO:0003700">
    <property type="term" value="F:DNA-binding transcription factor activity"/>
    <property type="evidence" value="ECO:0007669"/>
    <property type="project" value="TreeGrafter"/>
</dbReference>
<dbReference type="Gene3D" id="3.40.50.2300">
    <property type="match status" value="2"/>
</dbReference>
<organism evidence="5">
    <name type="scientific">Sinomonas puerhi</name>
    <dbReference type="NCBI Taxonomy" id="3238584"/>
    <lineage>
        <taxon>Bacteria</taxon>
        <taxon>Bacillati</taxon>
        <taxon>Actinomycetota</taxon>
        <taxon>Actinomycetes</taxon>
        <taxon>Micrococcales</taxon>
        <taxon>Micrococcaceae</taxon>
        <taxon>Sinomonas</taxon>
    </lineage>
</organism>
<protein>
    <submittedName>
        <fullName evidence="5">LacI family DNA-binding transcriptional regulator</fullName>
    </submittedName>
</protein>
<dbReference type="AlphaFoldDB" id="A0AB39L3M7"/>
<sequence>MDEGVKRATMADVAEAASVSKALVSLVYRQPEKVSPERRARVHAAAERLGFRPNWVASSLSAYRGSFVGILVSNLHNPLFATIVDTVRTELDAVGRYGLMSSAVIQDRDGTYRTDRRIVQAFEDLNASALLVVGVTPDLADLQRLRPGIPIVVAAASIEELPRAVSVRSDSEIGMRAVVDHLVSLGHQRIVHLGGQGGPASRRRAEAYARAMAEHGLADHVHVEPAEFDEASGRAAAERVLSARPGSTALVCVNDLVALGAMGEAAERGLRVPEDVAITGYDNTFLAGIAAVGLTSVDTEAQEIGRVAASWLASDEALPAPGTEVLIPPRLVVRRSTAG</sequence>
<dbReference type="SUPFAM" id="SSF53822">
    <property type="entry name" value="Periplasmic binding protein-like I"/>
    <property type="match status" value="1"/>
</dbReference>
<name>A0AB39L3M7_9MICC</name>
<dbReference type="InterPro" id="IPR028082">
    <property type="entry name" value="Peripla_BP_I"/>
</dbReference>
<dbReference type="Pfam" id="PF00356">
    <property type="entry name" value="LacI"/>
    <property type="match status" value="1"/>
</dbReference>